<organism evidence="1 2">
    <name type="scientific">Aristolochia fimbriata</name>
    <name type="common">White veined hardy Dutchman's pipe vine</name>
    <dbReference type="NCBI Taxonomy" id="158543"/>
    <lineage>
        <taxon>Eukaryota</taxon>
        <taxon>Viridiplantae</taxon>
        <taxon>Streptophyta</taxon>
        <taxon>Embryophyta</taxon>
        <taxon>Tracheophyta</taxon>
        <taxon>Spermatophyta</taxon>
        <taxon>Magnoliopsida</taxon>
        <taxon>Magnoliidae</taxon>
        <taxon>Piperales</taxon>
        <taxon>Aristolochiaceae</taxon>
        <taxon>Aristolochia</taxon>
    </lineage>
</organism>
<evidence type="ECO:0000313" key="1">
    <source>
        <dbReference type="EMBL" id="KAG9445153.1"/>
    </source>
</evidence>
<evidence type="ECO:0000313" key="2">
    <source>
        <dbReference type="Proteomes" id="UP000825729"/>
    </source>
</evidence>
<dbReference type="EMBL" id="JAINDJ010000006">
    <property type="protein sequence ID" value="KAG9445153.1"/>
    <property type="molecule type" value="Genomic_DNA"/>
</dbReference>
<sequence>MHFQNLIEAELQNFYKLHDSGSLILQSIDRTTACGFTRNGERVFTLSSQKRRNPQTYSIVSWIVGRLSVAKKDSLPS</sequence>
<keyword evidence="2" id="KW-1185">Reference proteome</keyword>
<reference evidence="1 2" key="1">
    <citation type="submission" date="2021-07" db="EMBL/GenBank/DDBJ databases">
        <title>The Aristolochia fimbriata genome: insights into angiosperm evolution, floral development and chemical biosynthesis.</title>
        <authorList>
            <person name="Jiao Y."/>
        </authorList>
    </citation>
    <scope>NUCLEOTIDE SEQUENCE [LARGE SCALE GENOMIC DNA]</scope>
    <source>
        <strain evidence="1">IBCAS-2021</strain>
        <tissue evidence="1">Leaf</tissue>
    </source>
</reference>
<dbReference type="AlphaFoldDB" id="A0AAV7E8W3"/>
<comment type="caution">
    <text evidence="1">The sequence shown here is derived from an EMBL/GenBank/DDBJ whole genome shotgun (WGS) entry which is preliminary data.</text>
</comment>
<accession>A0AAV7E8W3</accession>
<dbReference type="Proteomes" id="UP000825729">
    <property type="component" value="Unassembled WGS sequence"/>
</dbReference>
<proteinExistence type="predicted"/>
<gene>
    <name evidence="1" type="ORF">H6P81_016493</name>
</gene>
<protein>
    <submittedName>
        <fullName evidence="1">Uncharacterized protein</fullName>
    </submittedName>
</protein>
<name>A0AAV7E8W3_ARIFI</name>